<evidence type="ECO:0000256" key="1">
    <source>
        <dbReference type="SAM" id="MobiDB-lite"/>
    </source>
</evidence>
<dbReference type="Proteomes" id="UP000243797">
    <property type="component" value="Unassembled WGS sequence"/>
</dbReference>
<feature type="compositionally biased region" description="Basic and acidic residues" evidence="1">
    <location>
        <begin position="146"/>
        <end position="159"/>
    </location>
</feature>
<keyword evidence="3" id="KW-1185">Reference proteome</keyword>
<comment type="caution">
    <text evidence="2">The sequence shown here is derived from an EMBL/GenBank/DDBJ whole genome shotgun (WGS) entry which is preliminary data.</text>
</comment>
<dbReference type="EMBL" id="NKHZ01000081">
    <property type="protein sequence ID" value="PNS14757.1"/>
    <property type="molecule type" value="Genomic_DNA"/>
</dbReference>
<evidence type="ECO:0000313" key="2">
    <source>
        <dbReference type="EMBL" id="PNS14757.1"/>
    </source>
</evidence>
<dbReference type="STRING" id="2082308.A0A2K1QHY5"/>
<dbReference type="AlphaFoldDB" id="A0A2K1QHY5"/>
<protein>
    <submittedName>
        <fullName evidence="2">Uncharacterized protein</fullName>
    </submittedName>
</protein>
<evidence type="ECO:0000313" key="3">
    <source>
        <dbReference type="Proteomes" id="UP000243797"/>
    </source>
</evidence>
<dbReference type="OrthoDB" id="5350396at2759"/>
<sequence>MKDLNSDNGVARTTNTRTRQRSISHGAPLTASRSRLPSHSGSPVAAHTSFETGSSLSSPPDCLHSPKSFPSRHVAAISHEIPNSSGLLEDFSGDDGSATFESGGSEIPEGDVSYDSGSEDDDIEALIASKKQRIAADGSTGSDPQAEPHEQYELRERPSKRARRDHKPPKAYLTPPKKDARTSLLALLKARQKEEAEERRIRDLQEKVRLDDEKHASYLRTLEDEDGPLAEKAEQTLETEDDAGVRLKRALRTMDALEQDVRFHFFDSVLEKDPTRLPFPHMSGEWDVWINILKGEQKQSSREKAVLSGFVADLCLIHPLPEELQEWLLGEIIFEDRDEFSRAYASILTACAQYEKTSQLLDFPMLKDSMIRLGAKADIICDPVNDEDKDETNDQRRTLKAGRRGLSDFLLLLSGLRDKLAPPAQEAALYYCNLMLADNDIVGDPQLLSRVGLTVTDLLSAIRVTSIHKLTSRLAVGLVRKLEHPVLVARLISHLPSRSQACALFKRQIAMYASTGYFPTTDDMITSSLWDRIQRVLGSEQFALDEKTGFGTLAARISILEIAIGTGFSDLSFLPAPKPIETVKPPESEAAKSPVAGDSLPEDGEIGQTSSIDDVYSIFKMSRKKIGPPPLGEEEKAFIEAVHSVIKWAKKLNGRIKDAGAAGVKRTECKGVIGGMIVRLEYGVRTRAATPSVF</sequence>
<feature type="compositionally biased region" description="Polar residues" evidence="1">
    <location>
        <begin position="1"/>
        <end position="23"/>
    </location>
</feature>
<name>A0A2K1QHY5_9PEZI</name>
<proteinExistence type="predicted"/>
<reference evidence="2 3" key="1">
    <citation type="submission" date="2017-06" db="EMBL/GenBank/DDBJ databases">
        <title>Draft genome sequence of a variant of Elsinoe murrayae.</title>
        <authorList>
            <person name="Cheng Q."/>
        </authorList>
    </citation>
    <scope>NUCLEOTIDE SEQUENCE [LARGE SCALE GENOMIC DNA]</scope>
    <source>
        <strain evidence="2 3">CQ-2017a</strain>
    </source>
</reference>
<feature type="region of interest" description="Disordered" evidence="1">
    <location>
        <begin position="582"/>
        <end position="608"/>
    </location>
</feature>
<feature type="compositionally biased region" description="Basic residues" evidence="1">
    <location>
        <begin position="160"/>
        <end position="169"/>
    </location>
</feature>
<dbReference type="InParanoid" id="A0A2K1QHY5"/>
<gene>
    <name evidence="2" type="ORF">CAC42_1986</name>
</gene>
<feature type="region of interest" description="Disordered" evidence="1">
    <location>
        <begin position="1"/>
        <end position="179"/>
    </location>
</feature>
<accession>A0A2K1QHY5</accession>
<feature type="compositionally biased region" description="Polar residues" evidence="1">
    <location>
        <begin position="31"/>
        <end position="41"/>
    </location>
</feature>
<feature type="compositionally biased region" description="Polar residues" evidence="1">
    <location>
        <begin position="49"/>
        <end position="58"/>
    </location>
</feature>
<organism evidence="2 3">
    <name type="scientific">Sphaceloma murrayae</name>
    <dbReference type="NCBI Taxonomy" id="2082308"/>
    <lineage>
        <taxon>Eukaryota</taxon>
        <taxon>Fungi</taxon>
        <taxon>Dikarya</taxon>
        <taxon>Ascomycota</taxon>
        <taxon>Pezizomycotina</taxon>
        <taxon>Dothideomycetes</taxon>
        <taxon>Dothideomycetidae</taxon>
        <taxon>Myriangiales</taxon>
        <taxon>Elsinoaceae</taxon>
        <taxon>Sphaceloma</taxon>
    </lineage>
</organism>